<gene>
    <name evidence="2" type="ORF">L9F63_026698</name>
</gene>
<feature type="non-terminal residue" evidence="2">
    <location>
        <position position="1"/>
    </location>
</feature>
<reference evidence="2" key="1">
    <citation type="journal article" date="2023" name="IScience">
        <title>Live-bearing cockroach genome reveals convergent evolutionary mechanisms linked to viviparity in insects and beyond.</title>
        <authorList>
            <person name="Fouks B."/>
            <person name="Harrison M.C."/>
            <person name="Mikhailova A.A."/>
            <person name="Marchal E."/>
            <person name="English S."/>
            <person name="Carruthers M."/>
            <person name="Jennings E.C."/>
            <person name="Chiamaka E.L."/>
            <person name="Frigard R.A."/>
            <person name="Pippel M."/>
            <person name="Attardo G.M."/>
            <person name="Benoit J.B."/>
            <person name="Bornberg-Bauer E."/>
            <person name="Tobe S.S."/>
        </authorList>
    </citation>
    <scope>NUCLEOTIDE SEQUENCE</scope>
    <source>
        <strain evidence="2">Stay&amp;Tobe</strain>
    </source>
</reference>
<dbReference type="AlphaFoldDB" id="A0AAD8ER58"/>
<sequence>MLHGMASCPHSVPVICEVPPPDPDNGPNQEAEEDENDFEDNQMCTLDVPTRSRHDSYR</sequence>
<dbReference type="EMBL" id="JASPKZ010001108">
    <property type="protein sequence ID" value="KAJ9598767.1"/>
    <property type="molecule type" value="Genomic_DNA"/>
</dbReference>
<accession>A0AAD8ER58</accession>
<name>A0AAD8ER58_DIPPU</name>
<evidence type="ECO:0000313" key="2">
    <source>
        <dbReference type="EMBL" id="KAJ9598767.1"/>
    </source>
</evidence>
<organism evidence="2 3">
    <name type="scientific">Diploptera punctata</name>
    <name type="common">Pacific beetle cockroach</name>
    <dbReference type="NCBI Taxonomy" id="6984"/>
    <lineage>
        <taxon>Eukaryota</taxon>
        <taxon>Metazoa</taxon>
        <taxon>Ecdysozoa</taxon>
        <taxon>Arthropoda</taxon>
        <taxon>Hexapoda</taxon>
        <taxon>Insecta</taxon>
        <taxon>Pterygota</taxon>
        <taxon>Neoptera</taxon>
        <taxon>Polyneoptera</taxon>
        <taxon>Dictyoptera</taxon>
        <taxon>Blattodea</taxon>
        <taxon>Blaberoidea</taxon>
        <taxon>Blaberidae</taxon>
        <taxon>Diplopterinae</taxon>
        <taxon>Diploptera</taxon>
    </lineage>
</organism>
<evidence type="ECO:0000313" key="3">
    <source>
        <dbReference type="Proteomes" id="UP001233999"/>
    </source>
</evidence>
<reference evidence="2" key="2">
    <citation type="submission" date="2023-05" db="EMBL/GenBank/DDBJ databases">
        <authorList>
            <person name="Fouks B."/>
        </authorList>
    </citation>
    <scope>NUCLEOTIDE SEQUENCE</scope>
    <source>
        <strain evidence="2">Stay&amp;Tobe</strain>
        <tissue evidence="2">Testes</tissue>
    </source>
</reference>
<keyword evidence="3" id="KW-1185">Reference proteome</keyword>
<proteinExistence type="predicted"/>
<comment type="caution">
    <text evidence="2">The sequence shown here is derived from an EMBL/GenBank/DDBJ whole genome shotgun (WGS) entry which is preliminary data.</text>
</comment>
<feature type="region of interest" description="Disordered" evidence="1">
    <location>
        <begin position="1"/>
        <end position="58"/>
    </location>
</feature>
<dbReference type="Proteomes" id="UP001233999">
    <property type="component" value="Unassembled WGS sequence"/>
</dbReference>
<protein>
    <submittedName>
        <fullName evidence="2">Uncharacterized protein</fullName>
    </submittedName>
</protein>
<evidence type="ECO:0000256" key="1">
    <source>
        <dbReference type="SAM" id="MobiDB-lite"/>
    </source>
</evidence>
<feature type="compositionally biased region" description="Acidic residues" evidence="1">
    <location>
        <begin position="30"/>
        <end position="40"/>
    </location>
</feature>